<evidence type="ECO:0000313" key="15">
    <source>
        <dbReference type="Proteomes" id="UP000011680"/>
    </source>
</evidence>
<dbReference type="GO" id="GO:0015108">
    <property type="term" value="F:chloride transmembrane transporter activity"/>
    <property type="evidence" value="ECO:0007669"/>
    <property type="project" value="InterPro"/>
</dbReference>
<feature type="transmembrane region" description="Helical" evidence="12">
    <location>
        <begin position="414"/>
        <end position="435"/>
    </location>
</feature>
<dbReference type="PRINTS" id="PR00762">
    <property type="entry name" value="CLCHANNEL"/>
</dbReference>
<keyword evidence="5" id="KW-0406">Ion transport</keyword>
<dbReference type="OrthoDB" id="43333at2157"/>
<keyword evidence="2" id="KW-0813">Transport</keyword>
<dbReference type="CDD" id="cd02205">
    <property type="entry name" value="CBS_pair_SF"/>
    <property type="match status" value="1"/>
</dbReference>
<dbReference type="Gene3D" id="1.10.3080.10">
    <property type="entry name" value="Clc chloride channel"/>
    <property type="match status" value="1"/>
</dbReference>
<proteinExistence type="predicted"/>
<protein>
    <submittedName>
        <fullName evidence="14">VWA containing CoxE-like protein</fullName>
    </submittedName>
</protein>
<keyword evidence="3 12" id="KW-0812">Transmembrane</keyword>
<feature type="transmembrane region" description="Helical" evidence="12">
    <location>
        <begin position="80"/>
        <end position="99"/>
    </location>
</feature>
<dbReference type="AlphaFoldDB" id="M0N553"/>
<evidence type="ECO:0000256" key="10">
    <source>
        <dbReference type="PROSITE-ProRule" id="PRU00703"/>
    </source>
</evidence>
<evidence type="ECO:0000313" key="14">
    <source>
        <dbReference type="EMBL" id="EMA52259.1"/>
    </source>
</evidence>
<feature type="transmembrane region" description="Helical" evidence="12">
    <location>
        <begin position="288"/>
        <end position="311"/>
    </location>
</feature>
<evidence type="ECO:0000256" key="7">
    <source>
        <dbReference type="ARBA" id="ARBA00023173"/>
    </source>
</evidence>
<keyword evidence="15" id="KW-1185">Reference proteome</keyword>
<dbReference type="RefSeq" id="WP_007740764.1">
    <property type="nucleotide sequence ID" value="NZ_AOMF01000158.1"/>
</dbReference>
<dbReference type="SUPFAM" id="SSF54631">
    <property type="entry name" value="CBS-domain pair"/>
    <property type="match status" value="1"/>
</dbReference>
<reference evidence="14 15" key="1">
    <citation type="journal article" date="2014" name="PLoS Genet.">
        <title>Phylogenetically driven sequencing of extremely halophilic archaea reveals strategies for static and dynamic osmo-response.</title>
        <authorList>
            <person name="Becker E.A."/>
            <person name="Seitzer P.M."/>
            <person name="Tritt A."/>
            <person name="Larsen D."/>
            <person name="Krusor M."/>
            <person name="Yao A.I."/>
            <person name="Wu D."/>
            <person name="Madern D."/>
            <person name="Eisen J.A."/>
            <person name="Darling A.E."/>
            <person name="Facciotti M.T."/>
        </authorList>
    </citation>
    <scope>NUCLEOTIDE SEQUENCE [LARGE SCALE GENOMIC DNA]</scope>
    <source>
        <strain evidence="14 15">JCM 13552</strain>
    </source>
</reference>
<feature type="transmembrane region" description="Helical" evidence="12">
    <location>
        <begin position="34"/>
        <end position="56"/>
    </location>
</feature>
<dbReference type="eggNOG" id="arCOG02569">
    <property type="taxonomic scope" value="Archaea"/>
</dbReference>
<feature type="transmembrane region" description="Helical" evidence="12">
    <location>
        <begin position="323"/>
        <end position="345"/>
    </location>
</feature>
<keyword evidence="10" id="KW-0129">CBS domain</keyword>
<dbReference type="STRING" id="1227457.C451_11955"/>
<dbReference type="SUPFAM" id="SSF81340">
    <property type="entry name" value="Clc chloride channel"/>
    <property type="match status" value="1"/>
</dbReference>
<evidence type="ECO:0000256" key="9">
    <source>
        <dbReference type="ARBA" id="ARBA00023303"/>
    </source>
</evidence>
<evidence type="ECO:0000256" key="5">
    <source>
        <dbReference type="ARBA" id="ARBA00023065"/>
    </source>
</evidence>
<comment type="caution">
    <text evidence="14">The sequence shown here is derived from an EMBL/GenBank/DDBJ whole genome shotgun (WGS) entry which is preliminary data.</text>
</comment>
<gene>
    <name evidence="14" type="ORF">C451_11955</name>
</gene>
<dbReference type="CDD" id="cd00400">
    <property type="entry name" value="Voltage_gated_ClC"/>
    <property type="match status" value="1"/>
</dbReference>
<evidence type="ECO:0000256" key="11">
    <source>
        <dbReference type="SAM" id="MobiDB-lite"/>
    </source>
</evidence>
<dbReference type="InterPro" id="IPR050368">
    <property type="entry name" value="ClC-type_chloride_channel"/>
</dbReference>
<keyword evidence="7" id="KW-0869">Chloride channel</keyword>
<evidence type="ECO:0000256" key="1">
    <source>
        <dbReference type="ARBA" id="ARBA00004141"/>
    </source>
</evidence>
<dbReference type="InterPro" id="IPR000644">
    <property type="entry name" value="CBS_dom"/>
</dbReference>
<sequence length="641" mass="67684">MADNAETSGTISFDERTEDRTPIDPGSNYRLGTIAVLAGIIGLLAGIIAFLIYHFIGLLTNLFFYRRIAFEFVTPPNAGLPIWVVLIPAIGGLIVGLLAKYGTPRIRGHGIPEAMEAVWDNDSEVEPRVMLLKPISAAIAIGTGAPFGVEGPIIQTGGTMGSVIGQYIPTTVAERKVLLACGAAAGMAATFNTPIAGVLIAIELLLFEFRMRSFVPLSVASVIATAVRRQLLGTEPLLRIGDLSYQLLPNLPFLLVLGVILGLATVAFKRGYFAVEDLFHRFPVGNVLLPAIGGLILGVMGLFVPRVLGVGYEVTSEILQNELSIGLLLLVVIGKAIGVSVTLGTRTSGGFLAPMFVIGAGIGGAFALAVNALVPGVTLPVGLFALTGLGTLFGVAGGATFALVLFTVEVTQQFAAILPVFLVAVVADGVASIYLRNSLMTEELTRRGIDIYQEYEVDPLKRFTVAEIMDERPVTIRPDVTVDELVNELTSDEPSVARFTPETNGSQPDALDEPGESGSTPGRTSALTLHEGLPIVDPDEGLVGIVTYGDLLRASANDGADITVAEAGTTDVVTGHPDEQLFEVAVRMSSNDLEQLPIVDRDSGGLLGLVDSQNLMASAMRQLEDEQVRETGKLDFGRGPL</sequence>
<dbReference type="InterPro" id="IPR014743">
    <property type="entry name" value="Cl-channel_core"/>
</dbReference>
<feature type="transmembrane region" description="Helical" evidence="12">
    <location>
        <begin position="381"/>
        <end position="408"/>
    </location>
</feature>
<feature type="compositionally biased region" description="Basic and acidic residues" evidence="11">
    <location>
        <begin position="13"/>
        <end position="22"/>
    </location>
</feature>
<accession>M0N553</accession>
<dbReference type="Gene3D" id="3.10.580.10">
    <property type="entry name" value="CBS-domain"/>
    <property type="match status" value="1"/>
</dbReference>
<evidence type="ECO:0000256" key="6">
    <source>
        <dbReference type="ARBA" id="ARBA00023136"/>
    </source>
</evidence>
<feature type="region of interest" description="Disordered" evidence="11">
    <location>
        <begin position="491"/>
        <end position="524"/>
    </location>
</feature>
<evidence type="ECO:0000256" key="2">
    <source>
        <dbReference type="ARBA" id="ARBA00022448"/>
    </source>
</evidence>
<organism evidence="14 15">
    <name type="scientific">Halococcus thailandensis JCM 13552</name>
    <dbReference type="NCBI Taxonomy" id="1227457"/>
    <lineage>
        <taxon>Archaea</taxon>
        <taxon>Methanobacteriati</taxon>
        <taxon>Methanobacteriota</taxon>
        <taxon>Stenosarchaea group</taxon>
        <taxon>Halobacteria</taxon>
        <taxon>Halobacteriales</taxon>
        <taxon>Halococcaceae</taxon>
        <taxon>Halococcus</taxon>
    </lineage>
</organism>
<dbReference type="Proteomes" id="UP000011680">
    <property type="component" value="Unassembled WGS sequence"/>
</dbReference>
<keyword evidence="6 12" id="KW-0472">Membrane</keyword>
<feature type="region of interest" description="Disordered" evidence="11">
    <location>
        <begin position="1"/>
        <end position="24"/>
    </location>
</feature>
<dbReference type="GO" id="GO:0016020">
    <property type="term" value="C:membrane"/>
    <property type="evidence" value="ECO:0007669"/>
    <property type="project" value="UniProtKB-SubCell"/>
</dbReference>
<name>M0N553_9EURY</name>
<feature type="domain" description="CBS" evidence="13">
    <location>
        <begin position="469"/>
        <end position="562"/>
    </location>
</feature>
<dbReference type="PATRIC" id="fig|1227457.3.peg.2262"/>
<evidence type="ECO:0000259" key="13">
    <source>
        <dbReference type="PROSITE" id="PS51371"/>
    </source>
</evidence>
<dbReference type="PANTHER" id="PTHR43427">
    <property type="entry name" value="CHLORIDE CHANNEL PROTEIN CLC-E"/>
    <property type="match status" value="1"/>
</dbReference>
<dbReference type="PROSITE" id="PS51371">
    <property type="entry name" value="CBS"/>
    <property type="match status" value="2"/>
</dbReference>
<keyword evidence="8" id="KW-0868">Chloride</keyword>
<dbReference type="InterPro" id="IPR001807">
    <property type="entry name" value="ClC"/>
</dbReference>
<evidence type="ECO:0000256" key="12">
    <source>
        <dbReference type="SAM" id="Phobius"/>
    </source>
</evidence>
<feature type="compositionally biased region" description="Polar residues" evidence="11">
    <location>
        <begin position="1"/>
        <end position="11"/>
    </location>
</feature>
<dbReference type="InterPro" id="IPR046342">
    <property type="entry name" value="CBS_dom_sf"/>
</dbReference>
<feature type="transmembrane region" description="Helical" evidence="12">
    <location>
        <begin position="251"/>
        <end position="268"/>
    </location>
</feature>
<dbReference type="SMART" id="SM00116">
    <property type="entry name" value="CBS"/>
    <property type="match status" value="2"/>
</dbReference>
<dbReference type="PANTHER" id="PTHR43427:SF6">
    <property type="entry name" value="CHLORIDE CHANNEL PROTEIN CLC-E"/>
    <property type="match status" value="1"/>
</dbReference>
<feature type="transmembrane region" description="Helical" evidence="12">
    <location>
        <begin position="177"/>
        <end position="202"/>
    </location>
</feature>
<feature type="domain" description="CBS" evidence="13">
    <location>
        <begin position="568"/>
        <end position="626"/>
    </location>
</feature>
<dbReference type="EMBL" id="AOMF01000158">
    <property type="protein sequence ID" value="EMA52259.1"/>
    <property type="molecule type" value="Genomic_DNA"/>
</dbReference>
<keyword evidence="4 12" id="KW-1133">Transmembrane helix</keyword>
<dbReference type="Pfam" id="PF00571">
    <property type="entry name" value="CBS"/>
    <property type="match status" value="2"/>
</dbReference>
<feature type="transmembrane region" description="Helical" evidence="12">
    <location>
        <begin position="351"/>
        <end position="374"/>
    </location>
</feature>
<evidence type="ECO:0000256" key="8">
    <source>
        <dbReference type="ARBA" id="ARBA00023214"/>
    </source>
</evidence>
<keyword evidence="9" id="KW-0407">Ion channel</keyword>
<comment type="subcellular location">
    <subcellularLocation>
        <location evidence="1">Membrane</location>
        <topology evidence="1">Multi-pass membrane protein</topology>
    </subcellularLocation>
</comment>
<dbReference type="Pfam" id="PF00654">
    <property type="entry name" value="Voltage_CLC"/>
    <property type="match status" value="1"/>
</dbReference>
<evidence type="ECO:0000256" key="4">
    <source>
        <dbReference type="ARBA" id="ARBA00022989"/>
    </source>
</evidence>
<evidence type="ECO:0000256" key="3">
    <source>
        <dbReference type="ARBA" id="ARBA00022692"/>
    </source>
</evidence>